<dbReference type="SUPFAM" id="SSF81321">
    <property type="entry name" value="Family A G protein-coupled receptor-like"/>
    <property type="match status" value="1"/>
</dbReference>
<accession>A7SDA9</accession>
<dbReference type="PANTHER" id="PTHR24249">
    <property type="entry name" value="HISTAMINE RECEPTOR-RELATED G-PROTEIN COUPLED RECEPTOR"/>
    <property type="match status" value="1"/>
</dbReference>
<evidence type="ECO:0000256" key="4">
    <source>
        <dbReference type="ARBA" id="ARBA00022989"/>
    </source>
</evidence>
<feature type="transmembrane region" description="Helical" evidence="10">
    <location>
        <begin position="110"/>
        <end position="133"/>
    </location>
</feature>
<dbReference type="InterPro" id="IPR017452">
    <property type="entry name" value="GPCR_Rhodpsn_7TM"/>
</dbReference>
<dbReference type="CDD" id="cd00637">
    <property type="entry name" value="7tm_classA_rhodopsin-like"/>
    <property type="match status" value="1"/>
</dbReference>
<evidence type="ECO:0000256" key="1">
    <source>
        <dbReference type="ARBA" id="ARBA00004651"/>
    </source>
</evidence>
<dbReference type="PhylomeDB" id="A7SDA9"/>
<evidence type="ECO:0000313" key="13">
    <source>
        <dbReference type="Proteomes" id="UP000001593"/>
    </source>
</evidence>
<reference evidence="12 13" key="1">
    <citation type="journal article" date="2007" name="Science">
        <title>Sea anemone genome reveals ancestral eumetazoan gene repertoire and genomic organization.</title>
        <authorList>
            <person name="Putnam N.H."/>
            <person name="Srivastava M."/>
            <person name="Hellsten U."/>
            <person name="Dirks B."/>
            <person name="Chapman J."/>
            <person name="Salamov A."/>
            <person name="Terry A."/>
            <person name="Shapiro H."/>
            <person name="Lindquist E."/>
            <person name="Kapitonov V.V."/>
            <person name="Jurka J."/>
            <person name="Genikhovich G."/>
            <person name="Grigoriev I.V."/>
            <person name="Lucas S.M."/>
            <person name="Steele R.E."/>
            <person name="Finnerty J.R."/>
            <person name="Technau U."/>
            <person name="Martindale M.Q."/>
            <person name="Rokhsar D.S."/>
        </authorList>
    </citation>
    <scope>NUCLEOTIDE SEQUENCE [LARGE SCALE GENOMIC DNA]</scope>
    <source>
        <strain evidence="13">CH2 X CH6</strain>
    </source>
</reference>
<dbReference type="GO" id="GO:0007186">
    <property type="term" value="P:G protein-coupled receptor signaling pathway"/>
    <property type="evidence" value="ECO:0000318"/>
    <property type="project" value="GO_Central"/>
</dbReference>
<dbReference type="Gene3D" id="1.20.1070.10">
    <property type="entry name" value="Rhodopsin 7-helix transmembrane proteins"/>
    <property type="match status" value="1"/>
</dbReference>
<sequence length="432" mass="49918">MELNKTDRNFWNSSSSSDFAHLQLVNNVYLILLGTFAVVTVLGNGLVILVILSRKRLRVQESPNWFVLSLAIADFLVGFFTFTNAIICRYSTVLYEVCHLPDFYYAQNCLMSFFFTASVMNLCALTLDIYLGVLHPYRYQSFKKASTVGGFIALAWVLSAAQNIPLVVYQLTDSHPEAAHVADSVIQVSFMTGLPSIFMLYAYVRIFRVARKHRKDIEKVQREVESIEPFTEKPRKRKRGRSGTVKSVGVVVGIFLFCNAFYQYYVMCDIWPDTIHMHYLVRVVTLLLRQFNSAPNVFVYAFLRKDFRREMWAMIRCVKRKRKASTEKGLKARDESDGSVRETKEESFNRDVPKKGLQARDVSDGSVRETKEESFNRGSCKLEHILTINLQGPSSVIIVADEENRWGWPRVRWSFSYIPIVEYSHKRWFQGD</sequence>
<keyword evidence="13" id="KW-1185">Reference proteome</keyword>
<keyword evidence="3 10" id="KW-0812">Transmembrane</keyword>
<evidence type="ECO:0000256" key="2">
    <source>
        <dbReference type="ARBA" id="ARBA00022475"/>
    </source>
</evidence>
<dbReference type="SMART" id="SM01381">
    <property type="entry name" value="7TM_GPCR_Srsx"/>
    <property type="match status" value="1"/>
</dbReference>
<evidence type="ECO:0000256" key="7">
    <source>
        <dbReference type="ARBA" id="ARBA00023170"/>
    </source>
</evidence>
<feature type="transmembrane region" description="Helical" evidence="10">
    <location>
        <begin position="245"/>
        <end position="267"/>
    </location>
</feature>
<gene>
    <name evidence="12" type="ORF">NEMVEDRAFT_v1g210510</name>
</gene>
<dbReference type="InParanoid" id="A7SDA9"/>
<dbReference type="InterPro" id="IPR050569">
    <property type="entry name" value="TAAR"/>
</dbReference>
<evidence type="ECO:0000256" key="10">
    <source>
        <dbReference type="SAM" id="Phobius"/>
    </source>
</evidence>
<keyword evidence="8" id="KW-0807">Transducer</keyword>
<dbReference type="HOGENOM" id="CLU_009579_3_6_1"/>
<keyword evidence="5" id="KW-0297">G-protein coupled receptor</keyword>
<dbReference type="eggNOG" id="KOG3656">
    <property type="taxonomic scope" value="Eukaryota"/>
</dbReference>
<keyword evidence="2" id="KW-1003">Cell membrane</keyword>
<evidence type="ECO:0000256" key="8">
    <source>
        <dbReference type="ARBA" id="ARBA00023224"/>
    </source>
</evidence>
<dbReference type="PROSITE" id="PS50262">
    <property type="entry name" value="G_PROTEIN_RECEP_F1_2"/>
    <property type="match status" value="1"/>
</dbReference>
<comment type="subcellular location">
    <subcellularLocation>
        <location evidence="1">Cell membrane</location>
        <topology evidence="1">Multi-pass membrane protein</topology>
    </subcellularLocation>
</comment>
<keyword evidence="7" id="KW-0675">Receptor</keyword>
<keyword evidence="4 10" id="KW-1133">Transmembrane helix</keyword>
<feature type="domain" description="G-protein coupled receptors family 1 profile" evidence="11">
    <location>
        <begin position="43"/>
        <end position="300"/>
    </location>
</feature>
<dbReference type="STRING" id="45351.A7SDA9"/>
<dbReference type="InterPro" id="IPR000276">
    <property type="entry name" value="GPCR_Rhodpsn"/>
</dbReference>
<dbReference type="Proteomes" id="UP000001593">
    <property type="component" value="Unassembled WGS sequence"/>
</dbReference>
<dbReference type="GO" id="GO:0005886">
    <property type="term" value="C:plasma membrane"/>
    <property type="evidence" value="ECO:0000318"/>
    <property type="project" value="GO_Central"/>
</dbReference>
<protein>
    <recommendedName>
        <fullName evidence="11">G-protein coupled receptors family 1 profile domain-containing protein</fullName>
    </recommendedName>
</protein>
<dbReference type="GO" id="GO:0004930">
    <property type="term" value="F:G protein-coupled receptor activity"/>
    <property type="evidence" value="ECO:0000318"/>
    <property type="project" value="GO_Central"/>
</dbReference>
<feature type="transmembrane region" description="Helical" evidence="10">
    <location>
        <begin position="184"/>
        <end position="204"/>
    </location>
</feature>
<dbReference type="Pfam" id="PF00001">
    <property type="entry name" value="7tm_1"/>
    <property type="match status" value="1"/>
</dbReference>
<dbReference type="AlphaFoldDB" id="A7SDA9"/>
<evidence type="ECO:0000256" key="9">
    <source>
        <dbReference type="SAM" id="MobiDB-lite"/>
    </source>
</evidence>
<dbReference type="PANTHER" id="PTHR24249:SF372">
    <property type="entry name" value="G-PROTEIN COUPLED RECEPTORS FAMILY 1 PROFILE DOMAIN-CONTAINING PROTEIN"/>
    <property type="match status" value="1"/>
</dbReference>
<feature type="transmembrane region" description="Helical" evidence="10">
    <location>
        <begin position="28"/>
        <end position="53"/>
    </location>
</feature>
<organism evidence="12 13">
    <name type="scientific">Nematostella vectensis</name>
    <name type="common">Starlet sea anemone</name>
    <dbReference type="NCBI Taxonomy" id="45351"/>
    <lineage>
        <taxon>Eukaryota</taxon>
        <taxon>Metazoa</taxon>
        <taxon>Cnidaria</taxon>
        <taxon>Anthozoa</taxon>
        <taxon>Hexacorallia</taxon>
        <taxon>Actiniaria</taxon>
        <taxon>Edwardsiidae</taxon>
        <taxon>Nematostella</taxon>
    </lineage>
</organism>
<dbReference type="EMBL" id="DS469629">
    <property type="protein sequence ID" value="EDO38298.1"/>
    <property type="molecule type" value="Genomic_DNA"/>
</dbReference>
<feature type="transmembrane region" description="Helical" evidence="10">
    <location>
        <begin position="65"/>
        <end position="87"/>
    </location>
</feature>
<evidence type="ECO:0000313" key="12">
    <source>
        <dbReference type="EMBL" id="EDO38298.1"/>
    </source>
</evidence>
<name>A7SDA9_NEMVE</name>
<evidence type="ECO:0000256" key="3">
    <source>
        <dbReference type="ARBA" id="ARBA00022692"/>
    </source>
</evidence>
<evidence type="ECO:0000256" key="5">
    <source>
        <dbReference type="ARBA" id="ARBA00023040"/>
    </source>
</evidence>
<proteinExistence type="predicted"/>
<feature type="transmembrane region" description="Helical" evidence="10">
    <location>
        <begin position="279"/>
        <end position="303"/>
    </location>
</feature>
<keyword evidence="6 10" id="KW-0472">Membrane</keyword>
<feature type="region of interest" description="Disordered" evidence="9">
    <location>
        <begin position="328"/>
        <end position="352"/>
    </location>
</feature>
<evidence type="ECO:0000259" key="11">
    <source>
        <dbReference type="PROSITE" id="PS50262"/>
    </source>
</evidence>
<evidence type="ECO:0000256" key="6">
    <source>
        <dbReference type="ARBA" id="ARBA00023136"/>
    </source>
</evidence>
<dbReference type="PRINTS" id="PR00237">
    <property type="entry name" value="GPCRRHODOPSN"/>
</dbReference>
<feature type="transmembrane region" description="Helical" evidence="10">
    <location>
        <begin position="145"/>
        <end position="164"/>
    </location>
</feature>